<name>A0A848IXU7_9BACT</name>
<evidence type="ECO:0000313" key="6">
    <source>
        <dbReference type="EMBL" id="NMM47100.1"/>
    </source>
</evidence>
<dbReference type="GO" id="GO:0046872">
    <property type="term" value="F:metal ion binding"/>
    <property type="evidence" value="ECO:0007669"/>
    <property type="project" value="UniProtKB-KW"/>
</dbReference>
<dbReference type="InterPro" id="IPR017941">
    <property type="entry name" value="Rieske_2Fe-2S"/>
</dbReference>
<evidence type="ECO:0000256" key="2">
    <source>
        <dbReference type="ARBA" id="ARBA00022723"/>
    </source>
</evidence>
<evidence type="ECO:0000256" key="3">
    <source>
        <dbReference type="ARBA" id="ARBA00023004"/>
    </source>
</evidence>
<evidence type="ECO:0000313" key="7">
    <source>
        <dbReference type="Proteomes" id="UP000559010"/>
    </source>
</evidence>
<dbReference type="InterPro" id="IPR036922">
    <property type="entry name" value="Rieske_2Fe-2S_sf"/>
</dbReference>
<protein>
    <submittedName>
        <fullName evidence="6">Rieske 2Fe-2S domain-containing protein</fullName>
    </submittedName>
</protein>
<feature type="domain" description="Rieske" evidence="5">
    <location>
        <begin position="16"/>
        <end position="105"/>
    </location>
</feature>
<keyword evidence="7" id="KW-1185">Reference proteome</keyword>
<comment type="caution">
    <text evidence="6">The sequence shown here is derived from an EMBL/GenBank/DDBJ whole genome shotgun (WGS) entry which is preliminary data.</text>
</comment>
<dbReference type="Proteomes" id="UP000559010">
    <property type="component" value="Unassembled WGS sequence"/>
</dbReference>
<dbReference type="RefSeq" id="WP_169677713.1">
    <property type="nucleotide sequence ID" value="NZ_JABBNU010000001.1"/>
</dbReference>
<reference evidence="6 7" key="1">
    <citation type="submission" date="2020-04" db="EMBL/GenBank/DDBJ databases">
        <title>Flammeovirgaceae bacterium KN852 isolated from deep sea.</title>
        <authorList>
            <person name="Zhang D.-C."/>
        </authorList>
    </citation>
    <scope>NUCLEOTIDE SEQUENCE [LARGE SCALE GENOMIC DNA]</scope>
    <source>
        <strain evidence="6 7">KN852</strain>
    </source>
</reference>
<dbReference type="Gene3D" id="2.102.10.10">
    <property type="entry name" value="Rieske [2Fe-2S] iron-sulphur domain"/>
    <property type="match status" value="1"/>
</dbReference>
<evidence type="ECO:0000256" key="4">
    <source>
        <dbReference type="ARBA" id="ARBA00023014"/>
    </source>
</evidence>
<dbReference type="PROSITE" id="PS51296">
    <property type="entry name" value="RIESKE"/>
    <property type="match status" value="1"/>
</dbReference>
<organism evidence="6 7">
    <name type="scientific">Marinigracilibium pacificum</name>
    <dbReference type="NCBI Taxonomy" id="2729599"/>
    <lineage>
        <taxon>Bacteria</taxon>
        <taxon>Pseudomonadati</taxon>
        <taxon>Bacteroidota</taxon>
        <taxon>Cytophagia</taxon>
        <taxon>Cytophagales</taxon>
        <taxon>Flammeovirgaceae</taxon>
        <taxon>Marinigracilibium</taxon>
    </lineage>
</organism>
<sequence>MKKYTLFDSSEIFDEKFPVGSRKLIKAGDKVVLLIRHIETDLLATEPNCPHNNKNLIEAPIINNEYLVCLMHGYRFKMFSGEEEKRRCRNLKIYETQITDNGIFLYC</sequence>
<keyword evidence="2" id="KW-0479">Metal-binding</keyword>
<dbReference type="GO" id="GO:0051537">
    <property type="term" value="F:2 iron, 2 sulfur cluster binding"/>
    <property type="evidence" value="ECO:0007669"/>
    <property type="project" value="UniProtKB-KW"/>
</dbReference>
<dbReference type="Pfam" id="PF00355">
    <property type="entry name" value="Rieske"/>
    <property type="match status" value="1"/>
</dbReference>
<keyword evidence="4" id="KW-0411">Iron-sulfur</keyword>
<proteinExistence type="predicted"/>
<gene>
    <name evidence="6" type="ORF">HH304_01720</name>
</gene>
<dbReference type="EMBL" id="JABBNU010000001">
    <property type="protein sequence ID" value="NMM47100.1"/>
    <property type="molecule type" value="Genomic_DNA"/>
</dbReference>
<evidence type="ECO:0000256" key="1">
    <source>
        <dbReference type="ARBA" id="ARBA00022714"/>
    </source>
</evidence>
<evidence type="ECO:0000259" key="5">
    <source>
        <dbReference type="PROSITE" id="PS51296"/>
    </source>
</evidence>
<keyword evidence="3" id="KW-0408">Iron</keyword>
<accession>A0A848IXU7</accession>
<dbReference type="AlphaFoldDB" id="A0A848IXU7"/>
<dbReference type="SUPFAM" id="SSF50022">
    <property type="entry name" value="ISP domain"/>
    <property type="match status" value="1"/>
</dbReference>
<keyword evidence="1" id="KW-0001">2Fe-2S</keyword>